<evidence type="ECO:0000259" key="9">
    <source>
        <dbReference type="Pfam" id="PF00534"/>
    </source>
</evidence>
<dbReference type="AlphaFoldDB" id="E3FV97"/>
<dbReference type="Gene3D" id="3.40.50.2000">
    <property type="entry name" value="Glycogen Phosphorylase B"/>
    <property type="match status" value="2"/>
</dbReference>
<dbReference type="RefSeq" id="WP_013374946.1">
    <property type="nucleotide sequence ID" value="NC_014623.1"/>
</dbReference>
<gene>
    <name evidence="8 11" type="primary">glgA</name>
    <name evidence="11" type="ordered locus">STAUR_1931</name>
</gene>
<feature type="domain" description="Glycosyl transferase family 1" evidence="9">
    <location>
        <begin position="282"/>
        <end position="437"/>
    </location>
</feature>
<comment type="pathway">
    <text evidence="3 8">Glycan biosynthesis; glycogen biosynthesis.</text>
</comment>
<evidence type="ECO:0000256" key="4">
    <source>
        <dbReference type="ARBA" id="ARBA00010281"/>
    </source>
</evidence>
<comment type="catalytic activity">
    <reaction evidence="1 8">
        <text>[(1-&gt;4)-alpha-D-glucosyl](n) + ADP-alpha-D-glucose = [(1-&gt;4)-alpha-D-glucosyl](n+1) + ADP + H(+)</text>
        <dbReference type="Rhea" id="RHEA:18189"/>
        <dbReference type="Rhea" id="RHEA-COMP:9584"/>
        <dbReference type="Rhea" id="RHEA-COMP:9587"/>
        <dbReference type="ChEBI" id="CHEBI:15378"/>
        <dbReference type="ChEBI" id="CHEBI:15444"/>
        <dbReference type="ChEBI" id="CHEBI:57498"/>
        <dbReference type="ChEBI" id="CHEBI:456216"/>
        <dbReference type="EC" id="2.4.1.21"/>
    </reaction>
</comment>
<evidence type="ECO:0000313" key="12">
    <source>
        <dbReference type="Proteomes" id="UP000001351"/>
    </source>
</evidence>
<dbReference type="EC" id="2.4.1.21" evidence="8"/>
<dbReference type="PANTHER" id="PTHR45825:SF11">
    <property type="entry name" value="ALPHA AMYLASE DOMAIN-CONTAINING PROTEIN"/>
    <property type="match status" value="1"/>
</dbReference>
<proteinExistence type="inferred from homology"/>
<dbReference type="HAMAP" id="MF_00484">
    <property type="entry name" value="Glycogen_synth"/>
    <property type="match status" value="1"/>
</dbReference>
<dbReference type="HOGENOM" id="CLU_009583_18_5_7"/>
<dbReference type="KEGG" id="sur:STAUR_1931"/>
<dbReference type="PANTHER" id="PTHR45825">
    <property type="entry name" value="GRANULE-BOUND STARCH SYNTHASE 1, CHLOROPLASTIC/AMYLOPLASTIC"/>
    <property type="match status" value="1"/>
</dbReference>
<dbReference type="InterPro" id="IPR001296">
    <property type="entry name" value="Glyco_trans_1"/>
</dbReference>
<accession>E3FV97</accession>
<dbReference type="OrthoDB" id="9808590at2"/>
<dbReference type="NCBIfam" id="TIGR02095">
    <property type="entry name" value="glgA"/>
    <property type="match status" value="1"/>
</dbReference>
<dbReference type="Pfam" id="PF00534">
    <property type="entry name" value="Glycos_transf_1"/>
    <property type="match status" value="1"/>
</dbReference>
<keyword evidence="5 8" id="KW-0328">Glycosyltransferase</keyword>
<evidence type="ECO:0000256" key="7">
    <source>
        <dbReference type="ARBA" id="ARBA00023056"/>
    </source>
</evidence>
<dbReference type="GO" id="GO:0005978">
    <property type="term" value="P:glycogen biosynthetic process"/>
    <property type="evidence" value="ECO:0007669"/>
    <property type="project" value="UniProtKB-UniRule"/>
</dbReference>
<dbReference type="eggNOG" id="COG0297">
    <property type="taxonomic scope" value="Bacteria"/>
</dbReference>
<dbReference type="InterPro" id="IPR013534">
    <property type="entry name" value="Starch_synth_cat_dom"/>
</dbReference>
<feature type="domain" description="Starch synthase catalytic" evidence="10">
    <location>
        <begin position="2"/>
        <end position="239"/>
    </location>
</feature>
<dbReference type="GO" id="GO:0004373">
    <property type="term" value="F:alpha-1,4-glucan glucosyltransferase (UDP-glucose donor) activity"/>
    <property type="evidence" value="ECO:0007669"/>
    <property type="project" value="InterPro"/>
</dbReference>
<dbReference type="CDD" id="cd03791">
    <property type="entry name" value="GT5_Glycogen_synthase_DULL1-like"/>
    <property type="match status" value="1"/>
</dbReference>
<organism evidence="11 12">
    <name type="scientific">Stigmatella aurantiaca (strain DW4/3-1)</name>
    <dbReference type="NCBI Taxonomy" id="378806"/>
    <lineage>
        <taxon>Bacteria</taxon>
        <taxon>Pseudomonadati</taxon>
        <taxon>Myxococcota</taxon>
        <taxon>Myxococcia</taxon>
        <taxon>Myxococcales</taxon>
        <taxon>Cystobacterineae</taxon>
        <taxon>Archangiaceae</taxon>
        <taxon>Stigmatella</taxon>
    </lineage>
</organism>
<dbReference type="EMBL" id="CP002271">
    <property type="protein sequence ID" value="ADO69735.1"/>
    <property type="molecule type" value="Genomic_DNA"/>
</dbReference>
<evidence type="ECO:0000313" key="11">
    <source>
        <dbReference type="EMBL" id="ADO69735.1"/>
    </source>
</evidence>
<comment type="function">
    <text evidence="2 8">Synthesizes alpha-1,4-glucan chains using ADP-glucose.</text>
</comment>
<evidence type="ECO:0000256" key="2">
    <source>
        <dbReference type="ARBA" id="ARBA00002764"/>
    </source>
</evidence>
<keyword evidence="6 8" id="KW-0808">Transferase</keyword>
<dbReference type="SUPFAM" id="SSF53756">
    <property type="entry name" value="UDP-Glycosyltransferase/glycogen phosphorylase"/>
    <property type="match status" value="1"/>
</dbReference>
<comment type="similarity">
    <text evidence="4 8">Belongs to the glycosyltransferase 1 family. Bacterial/plant glycogen synthase subfamily.</text>
</comment>
<dbReference type="GO" id="GO:0009011">
    <property type="term" value="F:alpha-1,4-glucan glucosyltransferase (ADP-glucose donor) activity"/>
    <property type="evidence" value="ECO:0007669"/>
    <property type="project" value="UniProtKB-UniRule"/>
</dbReference>
<dbReference type="CAZy" id="GT5">
    <property type="family name" value="Glycosyltransferase Family 5"/>
</dbReference>
<evidence type="ECO:0000256" key="6">
    <source>
        <dbReference type="ARBA" id="ARBA00022679"/>
    </source>
</evidence>
<keyword evidence="7 8" id="KW-0320">Glycogen biosynthesis</keyword>
<dbReference type="Proteomes" id="UP000001351">
    <property type="component" value="Chromosome"/>
</dbReference>
<reference evidence="11 12" key="1">
    <citation type="journal article" date="2011" name="Mol. Biol. Evol.">
        <title>Comparative genomic analysis of fruiting body formation in Myxococcales.</title>
        <authorList>
            <person name="Huntley S."/>
            <person name="Hamann N."/>
            <person name="Wegener-Feldbrugge S."/>
            <person name="Treuner-Lange A."/>
            <person name="Kube M."/>
            <person name="Reinhardt R."/>
            <person name="Klages S."/>
            <person name="Muller R."/>
            <person name="Ronning C.M."/>
            <person name="Nierman W.C."/>
            <person name="Sogaard-Andersen L."/>
        </authorList>
    </citation>
    <scope>NUCLEOTIDE SEQUENCE [LARGE SCALE GENOMIC DNA]</scope>
    <source>
        <strain evidence="11 12">DW4/3-1</strain>
    </source>
</reference>
<protein>
    <recommendedName>
        <fullName evidence="8">Glycogen synthase</fullName>
        <ecNumber evidence="8">2.4.1.21</ecNumber>
    </recommendedName>
    <alternativeName>
        <fullName evidence="8">Starch [bacterial glycogen] synthase</fullName>
    </alternativeName>
</protein>
<evidence type="ECO:0000256" key="5">
    <source>
        <dbReference type="ARBA" id="ARBA00022676"/>
    </source>
</evidence>
<name>E3FV97_STIAD</name>
<evidence type="ECO:0000259" key="10">
    <source>
        <dbReference type="Pfam" id="PF08323"/>
    </source>
</evidence>
<feature type="binding site" evidence="8">
    <location>
        <position position="15"/>
    </location>
    <ligand>
        <name>ADP-alpha-D-glucose</name>
        <dbReference type="ChEBI" id="CHEBI:57498"/>
    </ligand>
</feature>
<dbReference type="STRING" id="378806.STAUR_1931"/>
<dbReference type="UniPathway" id="UPA00164"/>
<keyword evidence="12" id="KW-1185">Reference proteome</keyword>
<evidence type="ECO:0000256" key="1">
    <source>
        <dbReference type="ARBA" id="ARBA00001478"/>
    </source>
</evidence>
<evidence type="ECO:0000256" key="8">
    <source>
        <dbReference type="HAMAP-Rule" id="MF_00484"/>
    </source>
</evidence>
<evidence type="ECO:0000256" key="3">
    <source>
        <dbReference type="ARBA" id="ARBA00004964"/>
    </source>
</evidence>
<dbReference type="NCBIfam" id="NF001899">
    <property type="entry name" value="PRK00654.1-2"/>
    <property type="match status" value="1"/>
</dbReference>
<sequence length="475" mass="52166">MKILFIASEVTPFSKTGGLGDVAGALPAALAALGHDVKVVSPRYAEVKDARLTPTGHSLSLRFPFGTPGGPILSVRLSERHELLFLENEAFYGRAGIYRGESGEFGDNHRRFAYLSLGALQAAQRLQFIPDIVHINDWQTGLAAVALRRGFQGTPLARARTVFTIHNLAYQGQFGKEVMGDLGLPWDLFTADDGLEFYDRVNLLKAGIVFSDAVTTVSPTYAKEIQTPEAGCELDGLLRRYQGRLQGILNGIDVEEWNPETDPMLPARYSLQSMGGKAECKRELLRRSGLPPGDAPVFGIVSRLAWQKGVDLLLEVLPTALQADIRFVAIGSGEAQYEEAFQALRDRFPGQVSVYVGFDQGLSHLVEAGSDFFVMPSRYEPCGLNQMYSLRYGTVPIVRATGGLVDTVEGGLEGNGLLFEAFHRSALLGVLRRALALYADPPRLEAFRRRGMEKDFSWKSSARKYEGLFASLLKE</sequence>
<dbReference type="Pfam" id="PF08323">
    <property type="entry name" value="Glyco_transf_5"/>
    <property type="match status" value="1"/>
</dbReference>
<dbReference type="InterPro" id="IPR011835">
    <property type="entry name" value="GS/SS"/>
</dbReference>